<evidence type="ECO:0000256" key="1">
    <source>
        <dbReference type="SAM" id="Phobius"/>
    </source>
</evidence>
<dbReference type="AlphaFoldDB" id="A0A9D1XJX8"/>
<evidence type="ECO:0000313" key="2">
    <source>
        <dbReference type="EMBL" id="HIX80511.1"/>
    </source>
</evidence>
<reference evidence="2" key="2">
    <citation type="submission" date="2021-04" db="EMBL/GenBank/DDBJ databases">
        <authorList>
            <person name="Gilroy R."/>
        </authorList>
    </citation>
    <scope>NUCLEOTIDE SEQUENCE</scope>
    <source>
        <strain evidence="2">ChiGjej1B1-14440</strain>
    </source>
</reference>
<organism evidence="2 3">
    <name type="scientific">Candidatus Erysipelatoclostridium merdavium</name>
    <dbReference type="NCBI Taxonomy" id="2838566"/>
    <lineage>
        <taxon>Bacteria</taxon>
        <taxon>Bacillati</taxon>
        <taxon>Bacillota</taxon>
        <taxon>Erysipelotrichia</taxon>
        <taxon>Erysipelotrichales</taxon>
        <taxon>Erysipelotrichales incertae sedis</taxon>
    </lineage>
</organism>
<keyword evidence="1" id="KW-1133">Transmembrane helix</keyword>
<evidence type="ECO:0000313" key="3">
    <source>
        <dbReference type="Proteomes" id="UP000886724"/>
    </source>
</evidence>
<dbReference type="Proteomes" id="UP000886724">
    <property type="component" value="Unassembled WGS sequence"/>
</dbReference>
<comment type="caution">
    <text evidence="2">The sequence shown here is derived from an EMBL/GenBank/DDBJ whole genome shotgun (WGS) entry which is preliminary data.</text>
</comment>
<accession>A0A9D1XJX8</accession>
<feature type="transmembrane region" description="Helical" evidence="1">
    <location>
        <begin position="267"/>
        <end position="291"/>
    </location>
</feature>
<keyword evidence="1" id="KW-0472">Membrane</keyword>
<protein>
    <submittedName>
        <fullName evidence="2">Uncharacterized protein</fullName>
    </submittedName>
</protein>
<gene>
    <name evidence="2" type="ORF">H9980_00860</name>
</gene>
<keyword evidence="1" id="KW-0812">Transmembrane</keyword>
<name>A0A9D1XJX8_9FIRM</name>
<sequence>MNNSRVNKYRELREGIKEEVGINREGTDDNVNNSNSVDEDDDFLLSVNRAFRSERKEPDIEDTLTEAKTFEQMQRESSEEIDRALRSAKVSVGKAAHYNTRMDILNKIREPEKQVVRLNKFDNVSTSQFSKGFFVNGDDEELIDEISDKSEKKKMTLMERLASMSPEEDAKKAKLILEEENVFEDEEENEELDEVTEPVLEQTKSLEEMLKQIKEKDQREVEKVLKQKEMTTSQRIIKEETVEADLDEESEEVEENNNDKGDRVATILNYIIIFLVIVFVGLCGMIGYQIFF</sequence>
<dbReference type="EMBL" id="DXET01000025">
    <property type="protein sequence ID" value="HIX80511.1"/>
    <property type="molecule type" value="Genomic_DNA"/>
</dbReference>
<proteinExistence type="predicted"/>
<reference evidence="2" key="1">
    <citation type="journal article" date="2021" name="PeerJ">
        <title>Extensive microbial diversity within the chicken gut microbiome revealed by metagenomics and culture.</title>
        <authorList>
            <person name="Gilroy R."/>
            <person name="Ravi A."/>
            <person name="Getino M."/>
            <person name="Pursley I."/>
            <person name="Horton D.L."/>
            <person name="Alikhan N.F."/>
            <person name="Baker D."/>
            <person name="Gharbi K."/>
            <person name="Hall N."/>
            <person name="Watson M."/>
            <person name="Adriaenssens E.M."/>
            <person name="Foster-Nyarko E."/>
            <person name="Jarju S."/>
            <person name="Secka A."/>
            <person name="Antonio M."/>
            <person name="Oren A."/>
            <person name="Chaudhuri R.R."/>
            <person name="La Ragione R."/>
            <person name="Hildebrand F."/>
            <person name="Pallen M.J."/>
        </authorList>
    </citation>
    <scope>NUCLEOTIDE SEQUENCE</scope>
    <source>
        <strain evidence="2">ChiGjej1B1-14440</strain>
    </source>
</reference>